<dbReference type="STRING" id="152573.SAMN04488051_101261"/>
<dbReference type="EMBL" id="FNRM01000001">
    <property type="protein sequence ID" value="SDZ99170.1"/>
    <property type="molecule type" value="Genomic_DNA"/>
</dbReference>
<reference evidence="2 3" key="1">
    <citation type="submission" date="2016-10" db="EMBL/GenBank/DDBJ databases">
        <authorList>
            <person name="de Groot N.N."/>
        </authorList>
    </citation>
    <scope>NUCLEOTIDE SEQUENCE [LARGE SCALE GENOMIC DNA]</scope>
    <source>
        <strain evidence="2 3">CGMCC 1.3430</strain>
    </source>
</reference>
<evidence type="ECO:0000313" key="3">
    <source>
        <dbReference type="Proteomes" id="UP000198773"/>
    </source>
</evidence>
<evidence type="ECO:0000259" key="1">
    <source>
        <dbReference type="Pfam" id="PF24390"/>
    </source>
</evidence>
<dbReference type="RefSeq" id="WP_091338249.1">
    <property type="nucleotide sequence ID" value="NZ_FNRM01000001.1"/>
</dbReference>
<dbReference type="AlphaFoldDB" id="A0A1H3XIT4"/>
<feature type="domain" description="PRTase-CE" evidence="1">
    <location>
        <begin position="27"/>
        <end position="312"/>
    </location>
</feature>
<dbReference type="OrthoDB" id="8427993at2"/>
<dbReference type="Pfam" id="PF24390">
    <property type="entry name" value="PRTase-CE"/>
    <property type="match status" value="1"/>
</dbReference>
<organism evidence="2 3">
    <name type="scientific">Alkalimonas amylolytica</name>
    <dbReference type="NCBI Taxonomy" id="152573"/>
    <lineage>
        <taxon>Bacteria</taxon>
        <taxon>Pseudomonadati</taxon>
        <taxon>Pseudomonadota</taxon>
        <taxon>Gammaproteobacteria</taxon>
        <taxon>Alkalimonas</taxon>
    </lineage>
</organism>
<keyword evidence="3" id="KW-1185">Reference proteome</keyword>
<sequence length="317" mass="36964">MEKKILESKLRNLINHAWDQEVSWAGIDAWLKNFDGSFFDRDEEQLYAIFAISRFMYFGKRLVREMLKSLYRDHFFSPIRQRIRRNSGGTLDKKIIDNAFDAELRSTRFIGVGNPSESGAHLLYYFRQVNSLPKDLFADLASTLSYRKAQDRNEVVFDFRGQNITRLVFFDDLVGSGTQVTDYLSEYLSGLRQSNPTLDIRFMSLFATTSGLEKLNNQKLFNGKAMCLFELDSSFQAFDEGSRYFATCPNWFDKEKMSLITESYGKRIWPNHPLGYKNGQLLIGFSHNTPDNVPPIYWADVKDLPWAPAFLRYHKEY</sequence>
<accession>A0A1H3XIT4</accession>
<protein>
    <recommendedName>
        <fullName evidence="1">PRTase-CE domain-containing protein</fullName>
    </recommendedName>
</protein>
<gene>
    <name evidence="2" type="ORF">SAMN04488051_101261</name>
</gene>
<name>A0A1H3XIT4_ALKAM</name>
<proteinExistence type="predicted"/>
<evidence type="ECO:0000313" key="2">
    <source>
        <dbReference type="EMBL" id="SDZ99170.1"/>
    </source>
</evidence>
<dbReference type="InterPro" id="IPR056920">
    <property type="entry name" value="PRTase-CE"/>
</dbReference>
<dbReference type="Proteomes" id="UP000198773">
    <property type="component" value="Unassembled WGS sequence"/>
</dbReference>